<dbReference type="Proteomes" id="UP000680038">
    <property type="component" value="Unassembled WGS sequence"/>
</dbReference>
<comment type="caution">
    <text evidence="2">The sequence shown here is derived from an EMBL/GenBank/DDBJ whole genome shotgun (WGS) entry which is preliminary data.</text>
</comment>
<dbReference type="Pfam" id="PF12867">
    <property type="entry name" value="DinB_2"/>
    <property type="match status" value="1"/>
</dbReference>
<name>A0A916JDM5_9BACT</name>
<dbReference type="EMBL" id="CAJRAF010000002">
    <property type="protein sequence ID" value="CAG5005322.1"/>
    <property type="molecule type" value="Genomic_DNA"/>
</dbReference>
<dbReference type="EC" id="3.-.-.-" evidence="2"/>
<keyword evidence="2" id="KW-0378">Hydrolase</keyword>
<sequence length="173" mass="19982">MTDLKFPIGPFTFQDSYTDEDIENMITSITAIPAMYRELTENLSDETLQKTYREGSWNIRQLVHHVADTHILHYMRLKKAVTEPSYDEATLIDINSWAVLPDAMVSSVEDSLVILEGVHKRYTTLARTLSDDQLLISYLHPVRKLRFNQKQAIAILEWHGRHHLAHIALALKN</sequence>
<dbReference type="NCBIfam" id="NF009807">
    <property type="entry name" value="PRK13291.1"/>
    <property type="match status" value="1"/>
</dbReference>
<feature type="domain" description="DinB-like" evidence="1">
    <location>
        <begin position="32"/>
        <end position="167"/>
    </location>
</feature>
<dbReference type="AlphaFoldDB" id="A0A916JDM5"/>
<dbReference type="RefSeq" id="WP_215240045.1">
    <property type="nucleotide sequence ID" value="NZ_CAJRAF010000002.1"/>
</dbReference>
<dbReference type="GO" id="GO:0016787">
    <property type="term" value="F:hydrolase activity"/>
    <property type="evidence" value="ECO:0007669"/>
    <property type="project" value="UniProtKB-KW"/>
</dbReference>
<dbReference type="Gene3D" id="1.20.120.450">
    <property type="entry name" value="dinb family like domain"/>
    <property type="match status" value="1"/>
</dbReference>
<accession>A0A916JDM5</accession>
<evidence type="ECO:0000313" key="3">
    <source>
        <dbReference type="Proteomes" id="UP000680038"/>
    </source>
</evidence>
<reference evidence="2" key="1">
    <citation type="submission" date="2021-04" db="EMBL/GenBank/DDBJ databases">
        <authorList>
            <person name="Rodrigo-Torres L."/>
            <person name="Arahal R. D."/>
            <person name="Lucena T."/>
        </authorList>
    </citation>
    <scope>NUCLEOTIDE SEQUENCE</scope>
    <source>
        <strain evidence="2">CECT 9275</strain>
    </source>
</reference>
<protein>
    <submittedName>
        <fullName evidence="2">Metal-dependent hydrolase YfiT</fullName>
        <ecNumber evidence="2">3.-.-.-</ecNumber>
    </submittedName>
</protein>
<organism evidence="2 3">
    <name type="scientific">Dyadobacter helix</name>
    <dbReference type="NCBI Taxonomy" id="2822344"/>
    <lineage>
        <taxon>Bacteria</taxon>
        <taxon>Pseudomonadati</taxon>
        <taxon>Bacteroidota</taxon>
        <taxon>Cytophagia</taxon>
        <taxon>Cytophagales</taxon>
        <taxon>Spirosomataceae</taxon>
        <taxon>Dyadobacter</taxon>
    </lineage>
</organism>
<proteinExistence type="predicted"/>
<gene>
    <name evidence="2" type="primary">yfiT_2</name>
    <name evidence="2" type="ORF">DYBT9275_03562</name>
</gene>
<evidence type="ECO:0000313" key="2">
    <source>
        <dbReference type="EMBL" id="CAG5005322.1"/>
    </source>
</evidence>
<keyword evidence="3" id="KW-1185">Reference proteome</keyword>
<dbReference type="InterPro" id="IPR024775">
    <property type="entry name" value="DinB-like"/>
</dbReference>
<evidence type="ECO:0000259" key="1">
    <source>
        <dbReference type="Pfam" id="PF12867"/>
    </source>
</evidence>
<dbReference type="SUPFAM" id="SSF109854">
    <property type="entry name" value="DinB/YfiT-like putative metalloenzymes"/>
    <property type="match status" value="1"/>
</dbReference>
<dbReference type="InterPro" id="IPR034660">
    <property type="entry name" value="DinB/YfiT-like"/>
</dbReference>